<organism evidence="1 2">
    <name type="scientific">Desulfotruncus arcticus DSM 17038</name>
    <dbReference type="NCBI Taxonomy" id="1121424"/>
    <lineage>
        <taxon>Bacteria</taxon>
        <taxon>Bacillati</taxon>
        <taxon>Bacillota</taxon>
        <taxon>Clostridia</taxon>
        <taxon>Eubacteriales</taxon>
        <taxon>Desulfallaceae</taxon>
        <taxon>Desulfotruncus</taxon>
    </lineage>
</organism>
<dbReference type="EMBL" id="FOOX01000002">
    <property type="protein sequence ID" value="SFG07061.1"/>
    <property type="molecule type" value="Genomic_DNA"/>
</dbReference>
<evidence type="ECO:0000313" key="2">
    <source>
        <dbReference type="Proteomes" id="UP000199337"/>
    </source>
</evidence>
<dbReference type="STRING" id="341036.SAMN05660649_00561"/>
<dbReference type="Proteomes" id="UP000199337">
    <property type="component" value="Unassembled WGS sequence"/>
</dbReference>
<keyword evidence="2" id="KW-1185">Reference proteome</keyword>
<sequence length="136" mass="14841">MLIKVDIRHGQVLKNNLRVFWDSLADSRGCGDTGHPVCTPTACPASGAAVGAQLSPCSLPAQADNAQAGELRQRISAFNARPGRKTKHAWSEAELFRLALLVGRQKQNYEQVAARLARTPRACQFMFRELQKAGVV</sequence>
<evidence type="ECO:0000313" key="1">
    <source>
        <dbReference type="EMBL" id="SFG07061.1"/>
    </source>
</evidence>
<proteinExistence type="predicted"/>
<protein>
    <submittedName>
        <fullName evidence="1">Uncharacterized protein</fullName>
    </submittedName>
</protein>
<name>A0A1I2P0R8_9FIRM</name>
<reference evidence="2" key="1">
    <citation type="submission" date="2016-10" db="EMBL/GenBank/DDBJ databases">
        <authorList>
            <person name="Varghese N."/>
            <person name="Submissions S."/>
        </authorList>
    </citation>
    <scope>NUCLEOTIDE SEQUENCE [LARGE SCALE GENOMIC DNA]</scope>
    <source>
        <strain evidence="2">DSM 17038</strain>
    </source>
</reference>
<accession>A0A1I2P0R8</accession>
<dbReference type="AlphaFoldDB" id="A0A1I2P0R8"/>
<gene>
    <name evidence="1" type="ORF">SAMN05660649_00561</name>
</gene>